<dbReference type="Proteomes" id="UP001651690">
    <property type="component" value="Unassembled WGS sequence"/>
</dbReference>
<dbReference type="RefSeq" id="WP_255065202.1">
    <property type="nucleotide sequence ID" value="NZ_JANDBD010000022.1"/>
</dbReference>
<proteinExistence type="predicted"/>
<dbReference type="SUPFAM" id="SSF140453">
    <property type="entry name" value="EsxAB dimer-like"/>
    <property type="match status" value="1"/>
</dbReference>
<sequence>MPQQIKAELDGVAQDSSGLQEVSDNQAAIMNHLADTFDGLTGHFHGDAAVAFQNLGEQLRAQGAKFTTEFADHSQKMGNNATILHEADQEGMGHINAVSSMIP</sequence>
<organism evidence="1 2">
    <name type="scientific">Mycolicibacterium arenosum</name>
    <dbReference type="NCBI Taxonomy" id="2952157"/>
    <lineage>
        <taxon>Bacteria</taxon>
        <taxon>Bacillati</taxon>
        <taxon>Actinomycetota</taxon>
        <taxon>Actinomycetes</taxon>
        <taxon>Mycobacteriales</taxon>
        <taxon>Mycobacteriaceae</taxon>
        <taxon>Mycolicibacterium</taxon>
    </lineage>
</organism>
<dbReference type="InterPro" id="IPR036689">
    <property type="entry name" value="ESAT-6-like_sf"/>
</dbReference>
<keyword evidence="2" id="KW-1185">Reference proteome</keyword>
<comment type="caution">
    <text evidence="1">The sequence shown here is derived from an EMBL/GenBank/DDBJ whole genome shotgun (WGS) entry which is preliminary data.</text>
</comment>
<gene>
    <name evidence="1" type="ORF">NM203_32505</name>
</gene>
<dbReference type="EMBL" id="JANDBD010000022">
    <property type="protein sequence ID" value="MCP9276911.1"/>
    <property type="molecule type" value="Genomic_DNA"/>
</dbReference>
<dbReference type="Gene3D" id="1.10.287.1060">
    <property type="entry name" value="ESAT-6-like"/>
    <property type="match status" value="1"/>
</dbReference>
<evidence type="ECO:0000313" key="1">
    <source>
        <dbReference type="EMBL" id="MCP9276911.1"/>
    </source>
</evidence>
<reference evidence="1 2" key="1">
    <citation type="submission" date="2022-06" db="EMBL/GenBank/DDBJ databases">
        <title>Mycolicibacterium sp. CAU 1645 isolated from seawater.</title>
        <authorList>
            <person name="Kim W."/>
        </authorList>
    </citation>
    <scope>NUCLEOTIDE SEQUENCE [LARGE SCALE GENOMIC DNA]</scope>
    <source>
        <strain evidence="1 2">CAU 1645</strain>
    </source>
</reference>
<accession>A0ABT1MCK8</accession>
<name>A0ABT1MCK8_9MYCO</name>
<evidence type="ECO:0000313" key="2">
    <source>
        <dbReference type="Proteomes" id="UP001651690"/>
    </source>
</evidence>
<protein>
    <submittedName>
        <fullName evidence="1">WXG100 family type VII secretion target</fullName>
    </submittedName>
</protein>